<proteinExistence type="predicted"/>
<sequence length="118" mass="12264">PAGDRRAVGRRIGRRASGGRAGAYAAGFGRVRGGPDQSPVGPRLAGAVPCRGRLGSDNRPRAAGAVRRGFGPGVLLEALGPLWRCGRTEQRAWPCAQRADRPLVRGRQGAGCSLDSLP</sequence>
<dbReference type="EMBL" id="LAZR01064433">
    <property type="protein sequence ID" value="KKK57528.1"/>
    <property type="molecule type" value="Genomic_DNA"/>
</dbReference>
<organism evidence="2">
    <name type="scientific">marine sediment metagenome</name>
    <dbReference type="NCBI Taxonomy" id="412755"/>
    <lineage>
        <taxon>unclassified sequences</taxon>
        <taxon>metagenomes</taxon>
        <taxon>ecological metagenomes</taxon>
    </lineage>
</organism>
<protein>
    <submittedName>
        <fullName evidence="2">Uncharacterized protein</fullName>
    </submittedName>
</protein>
<feature type="region of interest" description="Disordered" evidence="1">
    <location>
        <begin position="25"/>
        <end position="63"/>
    </location>
</feature>
<gene>
    <name evidence="2" type="ORF">LCGC14_3053550</name>
</gene>
<evidence type="ECO:0000256" key="1">
    <source>
        <dbReference type="SAM" id="MobiDB-lite"/>
    </source>
</evidence>
<dbReference type="AlphaFoldDB" id="A0A0F8WLG4"/>
<reference evidence="2" key="1">
    <citation type="journal article" date="2015" name="Nature">
        <title>Complex archaea that bridge the gap between prokaryotes and eukaryotes.</title>
        <authorList>
            <person name="Spang A."/>
            <person name="Saw J.H."/>
            <person name="Jorgensen S.L."/>
            <person name="Zaremba-Niedzwiedzka K."/>
            <person name="Martijn J."/>
            <person name="Lind A.E."/>
            <person name="van Eijk R."/>
            <person name="Schleper C."/>
            <person name="Guy L."/>
            <person name="Ettema T.J."/>
        </authorList>
    </citation>
    <scope>NUCLEOTIDE SEQUENCE</scope>
</reference>
<comment type="caution">
    <text evidence="2">The sequence shown here is derived from an EMBL/GenBank/DDBJ whole genome shotgun (WGS) entry which is preliminary data.</text>
</comment>
<feature type="non-terminal residue" evidence="2">
    <location>
        <position position="1"/>
    </location>
</feature>
<accession>A0A0F8WLG4</accession>
<evidence type="ECO:0000313" key="2">
    <source>
        <dbReference type="EMBL" id="KKK57528.1"/>
    </source>
</evidence>
<name>A0A0F8WLG4_9ZZZZ</name>